<organism evidence="1 2">
    <name type="scientific">Pseudomassariella vexata</name>
    <dbReference type="NCBI Taxonomy" id="1141098"/>
    <lineage>
        <taxon>Eukaryota</taxon>
        <taxon>Fungi</taxon>
        <taxon>Dikarya</taxon>
        <taxon>Ascomycota</taxon>
        <taxon>Pezizomycotina</taxon>
        <taxon>Sordariomycetes</taxon>
        <taxon>Xylariomycetidae</taxon>
        <taxon>Amphisphaeriales</taxon>
        <taxon>Pseudomassariaceae</taxon>
        <taxon>Pseudomassariella</taxon>
    </lineage>
</organism>
<comment type="caution">
    <text evidence="1">The sequence shown here is derived from an EMBL/GenBank/DDBJ whole genome shotgun (WGS) entry which is preliminary data.</text>
</comment>
<protein>
    <submittedName>
        <fullName evidence="1">Uncharacterized protein</fullName>
    </submittedName>
</protein>
<keyword evidence="2" id="KW-1185">Reference proteome</keyword>
<dbReference type="Proteomes" id="UP000193689">
    <property type="component" value="Unassembled WGS sequence"/>
</dbReference>
<dbReference type="InParanoid" id="A0A1Y2EK27"/>
<name>A0A1Y2EK27_9PEZI</name>
<dbReference type="GeneID" id="63775429"/>
<gene>
    <name evidence="1" type="ORF">BCR38DRAFT_418328</name>
</gene>
<reference evidence="1 2" key="1">
    <citation type="submission" date="2016-07" db="EMBL/GenBank/DDBJ databases">
        <title>Pervasive Adenine N6-methylation of Active Genes in Fungi.</title>
        <authorList>
            <consortium name="DOE Joint Genome Institute"/>
            <person name="Mondo S.J."/>
            <person name="Dannebaum R.O."/>
            <person name="Kuo R.C."/>
            <person name="Labutti K."/>
            <person name="Haridas S."/>
            <person name="Kuo A."/>
            <person name="Salamov A."/>
            <person name="Ahrendt S.R."/>
            <person name="Lipzen A."/>
            <person name="Sullivan W."/>
            <person name="Andreopoulos W.B."/>
            <person name="Clum A."/>
            <person name="Lindquist E."/>
            <person name="Daum C."/>
            <person name="Ramamoorthy G.K."/>
            <person name="Gryganskyi A."/>
            <person name="Culley D."/>
            <person name="Magnuson J.K."/>
            <person name="James T.Y."/>
            <person name="O'Malley M.A."/>
            <person name="Stajich J.E."/>
            <person name="Spatafora J.W."/>
            <person name="Visel A."/>
            <person name="Grigoriev I.V."/>
        </authorList>
    </citation>
    <scope>NUCLEOTIDE SEQUENCE [LARGE SCALE GENOMIC DNA]</scope>
    <source>
        <strain evidence="1 2">CBS 129021</strain>
    </source>
</reference>
<evidence type="ECO:0000313" key="1">
    <source>
        <dbReference type="EMBL" id="ORY71900.1"/>
    </source>
</evidence>
<accession>A0A1Y2EK27</accession>
<proteinExistence type="predicted"/>
<evidence type="ECO:0000313" key="2">
    <source>
        <dbReference type="Proteomes" id="UP000193689"/>
    </source>
</evidence>
<sequence length="74" mass="8665">MQRGEKYNNVTLERPRTALCFIRLLSQEKRSTTVQVMKSLSRDNSIKHNDHPHYSTDSSFLHCRFLPDCCPVAR</sequence>
<dbReference type="EMBL" id="MCFJ01000001">
    <property type="protein sequence ID" value="ORY71900.1"/>
    <property type="molecule type" value="Genomic_DNA"/>
</dbReference>
<dbReference type="RefSeq" id="XP_040721492.1">
    <property type="nucleotide sequence ID" value="XM_040859217.1"/>
</dbReference>
<dbReference type="AlphaFoldDB" id="A0A1Y2EK27"/>